<accession>A0A0C2XXH3</accession>
<keyword evidence="3" id="KW-1185">Reference proteome</keyword>
<feature type="region of interest" description="Disordered" evidence="1">
    <location>
        <begin position="1"/>
        <end position="29"/>
    </location>
</feature>
<protein>
    <submittedName>
        <fullName evidence="2">Uncharacterized protein</fullName>
    </submittedName>
</protein>
<dbReference type="AlphaFoldDB" id="A0A0C2XXH3"/>
<gene>
    <name evidence="2" type="ORF">M413DRAFT_132451</name>
</gene>
<organism evidence="2 3">
    <name type="scientific">Hebeloma cylindrosporum</name>
    <dbReference type="NCBI Taxonomy" id="76867"/>
    <lineage>
        <taxon>Eukaryota</taxon>
        <taxon>Fungi</taxon>
        <taxon>Dikarya</taxon>
        <taxon>Basidiomycota</taxon>
        <taxon>Agaricomycotina</taxon>
        <taxon>Agaricomycetes</taxon>
        <taxon>Agaricomycetidae</taxon>
        <taxon>Agaricales</taxon>
        <taxon>Agaricineae</taxon>
        <taxon>Hymenogastraceae</taxon>
        <taxon>Hebeloma</taxon>
    </lineage>
</organism>
<proteinExistence type="predicted"/>
<dbReference type="Proteomes" id="UP000053424">
    <property type="component" value="Unassembled WGS sequence"/>
</dbReference>
<dbReference type="HOGENOM" id="CLU_2320668_0_0_1"/>
<name>A0A0C2XXH3_HEBCY</name>
<reference evidence="3" key="2">
    <citation type="submission" date="2015-01" db="EMBL/GenBank/DDBJ databases">
        <title>Evolutionary Origins and Diversification of the Mycorrhizal Mutualists.</title>
        <authorList>
            <consortium name="DOE Joint Genome Institute"/>
            <consortium name="Mycorrhizal Genomics Consortium"/>
            <person name="Kohler A."/>
            <person name="Kuo A."/>
            <person name="Nagy L.G."/>
            <person name="Floudas D."/>
            <person name="Copeland A."/>
            <person name="Barry K.W."/>
            <person name="Cichocki N."/>
            <person name="Veneault-Fourrey C."/>
            <person name="LaButti K."/>
            <person name="Lindquist E.A."/>
            <person name="Lipzen A."/>
            <person name="Lundell T."/>
            <person name="Morin E."/>
            <person name="Murat C."/>
            <person name="Riley R."/>
            <person name="Ohm R."/>
            <person name="Sun H."/>
            <person name="Tunlid A."/>
            <person name="Henrissat B."/>
            <person name="Grigoriev I.V."/>
            <person name="Hibbett D.S."/>
            <person name="Martin F."/>
        </authorList>
    </citation>
    <scope>NUCLEOTIDE SEQUENCE [LARGE SCALE GENOMIC DNA]</scope>
    <source>
        <strain evidence="3">h7</strain>
    </source>
</reference>
<reference evidence="2 3" key="1">
    <citation type="submission" date="2014-04" db="EMBL/GenBank/DDBJ databases">
        <authorList>
            <consortium name="DOE Joint Genome Institute"/>
            <person name="Kuo A."/>
            <person name="Gay G."/>
            <person name="Dore J."/>
            <person name="Kohler A."/>
            <person name="Nagy L.G."/>
            <person name="Floudas D."/>
            <person name="Copeland A."/>
            <person name="Barry K.W."/>
            <person name="Cichocki N."/>
            <person name="Veneault-Fourrey C."/>
            <person name="LaButti K."/>
            <person name="Lindquist E.A."/>
            <person name="Lipzen A."/>
            <person name="Lundell T."/>
            <person name="Morin E."/>
            <person name="Murat C."/>
            <person name="Sun H."/>
            <person name="Tunlid A."/>
            <person name="Henrissat B."/>
            <person name="Grigoriev I.V."/>
            <person name="Hibbett D.S."/>
            <person name="Martin F."/>
            <person name="Nordberg H.P."/>
            <person name="Cantor M.N."/>
            <person name="Hua S.X."/>
        </authorList>
    </citation>
    <scope>NUCLEOTIDE SEQUENCE [LARGE SCALE GENOMIC DNA]</scope>
    <source>
        <strain evidence="3">h7</strain>
    </source>
</reference>
<evidence type="ECO:0000313" key="2">
    <source>
        <dbReference type="EMBL" id="KIM42363.1"/>
    </source>
</evidence>
<evidence type="ECO:0000313" key="3">
    <source>
        <dbReference type="Proteomes" id="UP000053424"/>
    </source>
</evidence>
<feature type="compositionally biased region" description="Basic residues" evidence="1">
    <location>
        <begin position="1"/>
        <end position="12"/>
    </location>
</feature>
<dbReference type="EMBL" id="KN831778">
    <property type="protein sequence ID" value="KIM42363.1"/>
    <property type="molecule type" value="Genomic_DNA"/>
</dbReference>
<sequence length="99" mass="11187">MSCPTKRQRQRSARGFVEEEERGSQQSSLGKERIFRRYLDFRQSALNATLVSLATSFANRTPCWRDSFESGLTSRASQSPGLLECPGHAFTPSCTWQPL</sequence>
<evidence type="ECO:0000256" key="1">
    <source>
        <dbReference type="SAM" id="MobiDB-lite"/>
    </source>
</evidence>